<evidence type="ECO:0000256" key="2">
    <source>
        <dbReference type="ARBA" id="ARBA00006434"/>
    </source>
</evidence>
<evidence type="ECO:0000256" key="13">
    <source>
        <dbReference type="RuleBase" id="RU362091"/>
    </source>
</evidence>
<dbReference type="STRING" id="604088.SAMN04488060_2046"/>
<keyword evidence="11 14" id="KW-0739">Sodium transport</keyword>
<feature type="transmembrane region" description="Helical" evidence="14">
    <location>
        <begin position="329"/>
        <end position="355"/>
    </location>
</feature>
<dbReference type="Pfam" id="PF00474">
    <property type="entry name" value="SSF"/>
    <property type="match status" value="1"/>
</dbReference>
<evidence type="ECO:0000256" key="12">
    <source>
        <dbReference type="ARBA" id="ARBA00033708"/>
    </source>
</evidence>
<dbReference type="PANTHER" id="PTHR48086">
    <property type="entry name" value="SODIUM/PROLINE SYMPORTER-RELATED"/>
    <property type="match status" value="1"/>
</dbReference>
<keyword evidence="5 14" id="KW-0812">Transmembrane</keyword>
<protein>
    <recommendedName>
        <fullName evidence="14">Sodium/proline symporter</fullName>
    </recommendedName>
    <alternativeName>
        <fullName evidence="14">Proline permease</fullName>
    </alternativeName>
</protein>
<feature type="transmembrane region" description="Helical" evidence="14">
    <location>
        <begin position="20"/>
        <end position="39"/>
    </location>
</feature>
<dbReference type="InterPro" id="IPR038377">
    <property type="entry name" value="Na/Glc_symporter_sf"/>
</dbReference>
<dbReference type="NCBIfam" id="TIGR00813">
    <property type="entry name" value="sss"/>
    <property type="match status" value="1"/>
</dbReference>
<name>A0A1I5NT58_9SPHN</name>
<dbReference type="InterPro" id="IPR001734">
    <property type="entry name" value="Na/solute_symporter"/>
</dbReference>
<comment type="catalytic activity">
    <reaction evidence="12">
        <text>L-proline(in) + Na(+)(in) = L-proline(out) + Na(+)(out)</text>
        <dbReference type="Rhea" id="RHEA:28967"/>
        <dbReference type="ChEBI" id="CHEBI:29101"/>
        <dbReference type="ChEBI" id="CHEBI:60039"/>
    </reaction>
</comment>
<dbReference type="GO" id="GO:0015824">
    <property type="term" value="P:proline transport"/>
    <property type="evidence" value="ECO:0007669"/>
    <property type="project" value="UniProtKB-UniRule"/>
</dbReference>
<evidence type="ECO:0000256" key="1">
    <source>
        <dbReference type="ARBA" id="ARBA00004651"/>
    </source>
</evidence>
<keyword evidence="8 14" id="KW-0915">Sodium</keyword>
<evidence type="ECO:0000256" key="3">
    <source>
        <dbReference type="ARBA" id="ARBA00022448"/>
    </source>
</evidence>
<proteinExistence type="inferred from homology"/>
<dbReference type="NCBIfam" id="TIGR02121">
    <property type="entry name" value="Na_Pro_sym"/>
    <property type="match status" value="1"/>
</dbReference>
<evidence type="ECO:0000256" key="11">
    <source>
        <dbReference type="ARBA" id="ARBA00023201"/>
    </source>
</evidence>
<comment type="similarity">
    <text evidence="2 13">Belongs to the sodium:solute symporter (SSF) (TC 2.A.21) family.</text>
</comment>
<keyword evidence="3 14" id="KW-0813">Transport</keyword>
<evidence type="ECO:0000256" key="5">
    <source>
        <dbReference type="ARBA" id="ARBA00022692"/>
    </source>
</evidence>
<feature type="transmembrane region" description="Helical" evidence="14">
    <location>
        <begin position="444"/>
        <end position="464"/>
    </location>
</feature>
<keyword evidence="7 14" id="KW-1133">Transmembrane helix</keyword>
<dbReference type="PROSITE" id="PS00457">
    <property type="entry name" value="NA_SOLUT_SYMP_2"/>
    <property type="match status" value="1"/>
</dbReference>
<evidence type="ECO:0000313" key="16">
    <source>
        <dbReference type="Proteomes" id="UP000199331"/>
    </source>
</evidence>
<dbReference type="EMBL" id="FOWZ01000003">
    <property type="protein sequence ID" value="SFP24411.1"/>
    <property type="molecule type" value="Genomic_DNA"/>
</dbReference>
<dbReference type="PANTHER" id="PTHR48086:SF3">
    <property type="entry name" value="SODIUM_PROLINE SYMPORTER"/>
    <property type="match status" value="1"/>
</dbReference>
<accession>A0A1I5NT58</accession>
<keyword evidence="16" id="KW-1185">Reference proteome</keyword>
<evidence type="ECO:0000256" key="9">
    <source>
        <dbReference type="ARBA" id="ARBA00023065"/>
    </source>
</evidence>
<dbReference type="CDD" id="cd11475">
    <property type="entry name" value="SLC5sbd_PutP"/>
    <property type="match status" value="1"/>
</dbReference>
<dbReference type="InterPro" id="IPR011851">
    <property type="entry name" value="Na/Pro_symporter"/>
</dbReference>
<dbReference type="Proteomes" id="UP000199331">
    <property type="component" value="Unassembled WGS sequence"/>
</dbReference>
<keyword evidence="14" id="KW-0029">Amino-acid transport</keyword>
<evidence type="ECO:0000256" key="14">
    <source>
        <dbReference type="RuleBase" id="RU366012"/>
    </source>
</evidence>
<dbReference type="GO" id="GO:0015193">
    <property type="term" value="F:L-proline transmembrane transporter activity"/>
    <property type="evidence" value="ECO:0007669"/>
    <property type="project" value="TreeGrafter"/>
</dbReference>
<dbReference type="AlphaFoldDB" id="A0A1I5NT58"/>
<feature type="transmembrane region" description="Helical" evidence="14">
    <location>
        <begin position="476"/>
        <end position="494"/>
    </location>
</feature>
<dbReference type="PROSITE" id="PS50283">
    <property type="entry name" value="NA_SOLUT_SYMP_3"/>
    <property type="match status" value="1"/>
</dbReference>
<evidence type="ECO:0000256" key="6">
    <source>
        <dbReference type="ARBA" id="ARBA00022847"/>
    </source>
</evidence>
<gene>
    <name evidence="15" type="ORF">SAMN04488060_2046</name>
</gene>
<dbReference type="GO" id="GO:0005298">
    <property type="term" value="F:proline:sodium symporter activity"/>
    <property type="evidence" value="ECO:0007669"/>
    <property type="project" value="UniProtKB-UniRule"/>
</dbReference>
<keyword evidence="9 14" id="KW-0406">Ion transport</keyword>
<comment type="subcellular location">
    <subcellularLocation>
        <location evidence="14">Cell inner membrane</location>
        <topology evidence="14">Multi-pass membrane protein</topology>
    </subcellularLocation>
    <subcellularLocation>
        <location evidence="1">Cell membrane</location>
        <topology evidence="1">Multi-pass membrane protein</topology>
    </subcellularLocation>
</comment>
<dbReference type="GO" id="GO:0031402">
    <property type="term" value="F:sodium ion binding"/>
    <property type="evidence" value="ECO:0007669"/>
    <property type="project" value="UniProtKB-UniRule"/>
</dbReference>
<evidence type="ECO:0000313" key="15">
    <source>
        <dbReference type="EMBL" id="SFP24411.1"/>
    </source>
</evidence>
<evidence type="ECO:0000256" key="4">
    <source>
        <dbReference type="ARBA" id="ARBA00022475"/>
    </source>
</evidence>
<dbReference type="InterPro" id="IPR018212">
    <property type="entry name" value="Na/solute_symporter_CS"/>
</dbReference>
<comment type="function">
    <text evidence="14">Catalyzes the sodium-dependent uptake of extracellular L-proline.</text>
</comment>
<keyword evidence="10 14" id="KW-0472">Membrane</keyword>
<evidence type="ECO:0000256" key="10">
    <source>
        <dbReference type="ARBA" id="ARBA00023136"/>
    </source>
</evidence>
<feature type="transmembrane region" description="Helical" evidence="14">
    <location>
        <begin position="182"/>
        <end position="203"/>
    </location>
</feature>
<sequence length="507" mass="53309">MQDWPKQVAFVTSARMQTGTLISLTLYFVLMIGIGLWAWRRSTDTSEGYLLAGRNLPPSVAALSAGASDMSGWLLLGLPGALYEAGLVEAWIGIGLFVGALFNWIVVAPRLRKQTEELGNALTIPEFLANRFPDKAVALRVVSALIVVVFFAVYTAAGLVGGGKLFETSFAGLLPDAGMSDYMLGIWITALVVLAYTMVGGFLAVSLTDFVQGLIMVTALVIMPLVVMFGEGGSAGGSLTEVDVPGFLSLTQGLTALGFISAVTWGLGYFGQPHIIVRFMAIDTVAKVKTARNIGMTWMGVALLGSIGIGIAGRAFAERNGIVVDDPETIFIVLANLLFHPLITGFLLAALLAAIMSTISSQLLVASSSLTEDFYKLFFRKQASERESVNVGRICVALVALAAIWIASDPDSQVLGLVSNAWAGFGAAFGPLIILSLTWDRMTGAGAVAGLVTGAAVVMAWIALGWNSALPGFDGGLYEIVPGFIAAWIAIWLVSKATAKSAGPLQA</sequence>
<dbReference type="Gene3D" id="1.20.1730.10">
    <property type="entry name" value="Sodium/glucose cotransporter"/>
    <property type="match status" value="1"/>
</dbReference>
<feature type="transmembrane region" description="Helical" evidence="14">
    <location>
        <begin position="137"/>
        <end position="162"/>
    </location>
</feature>
<feature type="transmembrane region" description="Helical" evidence="14">
    <location>
        <begin position="297"/>
        <end position="317"/>
    </location>
</feature>
<dbReference type="GO" id="GO:0005886">
    <property type="term" value="C:plasma membrane"/>
    <property type="evidence" value="ECO:0007669"/>
    <property type="project" value="UniProtKB-SubCell"/>
</dbReference>
<feature type="transmembrane region" description="Helical" evidence="14">
    <location>
        <begin position="210"/>
        <end position="230"/>
    </location>
</feature>
<feature type="transmembrane region" description="Helical" evidence="14">
    <location>
        <begin position="250"/>
        <end position="270"/>
    </location>
</feature>
<feature type="transmembrane region" description="Helical" evidence="14">
    <location>
        <begin position="390"/>
        <end position="408"/>
    </location>
</feature>
<evidence type="ECO:0000256" key="8">
    <source>
        <dbReference type="ARBA" id="ARBA00023053"/>
    </source>
</evidence>
<feature type="transmembrane region" description="Helical" evidence="14">
    <location>
        <begin position="414"/>
        <end position="437"/>
    </location>
</feature>
<keyword evidence="14" id="KW-0997">Cell inner membrane</keyword>
<feature type="transmembrane region" description="Helical" evidence="14">
    <location>
        <begin position="90"/>
        <end position="108"/>
    </location>
</feature>
<evidence type="ECO:0000256" key="7">
    <source>
        <dbReference type="ARBA" id="ARBA00022989"/>
    </source>
</evidence>
<keyword evidence="4" id="KW-1003">Cell membrane</keyword>
<reference evidence="16" key="1">
    <citation type="submission" date="2016-10" db="EMBL/GenBank/DDBJ databases">
        <authorList>
            <person name="Varghese N."/>
            <person name="Submissions S."/>
        </authorList>
    </citation>
    <scope>NUCLEOTIDE SEQUENCE [LARGE SCALE GENOMIC DNA]</scope>
    <source>
        <strain evidence="16">CGMCC 1.7715</strain>
    </source>
</reference>
<dbReference type="InterPro" id="IPR050277">
    <property type="entry name" value="Sodium:Solute_Symporter"/>
</dbReference>
<organism evidence="15 16">
    <name type="scientific">Qipengyuania nanhaisediminis</name>
    <dbReference type="NCBI Taxonomy" id="604088"/>
    <lineage>
        <taxon>Bacteria</taxon>
        <taxon>Pseudomonadati</taxon>
        <taxon>Pseudomonadota</taxon>
        <taxon>Alphaproteobacteria</taxon>
        <taxon>Sphingomonadales</taxon>
        <taxon>Erythrobacteraceae</taxon>
        <taxon>Qipengyuania</taxon>
    </lineage>
</organism>
<keyword evidence="6 14" id="KW-0769">Symport</keyword>